<dbReference type="SUPFAM" id="SSF52833">
    <property type="entry name" value="Thioredoxin-like"/>
    <property type="match status" value="1"/>
</dbReference>
<gene>
    <name evidence="1" type="ORF">SAMN04487996_12059</name>
</gene>
<sequence length="183" mass="20414">MGGMIPDWETFNDPFNSIDRPAQMGPLWMHVAEMTGAQIDEQVWTRDAPSSSYPACLAVKSAGLQSERAGHLYLYVAQEAVMKDALNISKREVLIQIAARLSEKYPNLFSCETFINDFNNQAGIQALKADLEKVRYHKIGRFPTVTMTIKGQGLILTGYRPFDVLEQAFIHVARSFTAASAAR</sequence>
<dbReference type="STRING" id="659014.SAMN04487996_12059"/>
<accession>A0A1G7VEX6</accession>
<dbReference type="InterPro" id="IPR036249">
    <property type="entry name" value="Thioredoxin-like_sf"/>
</dbReference>
<evidence type="ECO:0000313" key="2">
    <source>
        <dbReference type="Proteomes" id="UP000198748"/>
    </source>
</evidence>
<evidence type="ECO:0000313" key="1">
    <source>
        <dbReference type="EMBL" id="SDG58382.1"/>
    </source>
</evidence>
<protein>
    <submittedName>
        <fullName evidence="1">Thioredoxin</fullName>
    </submittedName>
</protein>
<dbReference type="Proteomes" id="UP000198748">
    <property type="component" value="Unassembled WGS sequence"/>
</dbReference>
<organism evidence="1 2">
    <name type="scientific">Dyadobacter soli</name>
    <dbReference type="NCBI Taxonomy" id="659014"/>
    <lineage>
        <taxon>Bacteria</taxon>
        <taxon>Pseudomonadati</taxon>
        <taxon>Bacteroidota</taxon>
        <taxon>Cytophagia</taxon>
        <taxon>Cytophagales</taxon>
        <taxon>Spirosomataceae</taxon>
        <taxon>Dyadobacter</taxon>
    </lineage>
</organism>
<keyword evidence="2" id="KW-1185">Reference proteome</keyword>
<name>A0A1G7VEX6_9BACT</name>
<reference evidence="2" key="1">
    <citation type="submission" date="2016-10" db="EMBL/GenBank/DDBJ databases">
        <authorList>
            <person name="Varghese N."/>
            <person name="Submissions S."/>
        </authorList>
    </citation>
    <scope>NUCLEOTIDE SEQUENCE [LARGE SCALE GENOMIC DNA]</scope>
    <source>
        <strain evidence="2">DSM 25329</strain>
    </source>
</reference>
<dbReference type="EMBL" id="FNAN01000020">
    <property type="protein sequence ID" value="SDG58382.1"/>
    <property type="molecule type" value="Genomic_DNA"/>
</dbReference>
<dbReference type="Gene3D" id="3.40.30.10">
    <property type="entry name" value="Glutaredoxin"/>
    <property type="match status" value="1"/>
</dbReference>
<proteinExistence type="predicted"/>
<dbReference type="Pfam" id="PF13743">
    <property type="entry name" value="Thioredoxin_5"/>
    <property type="match status" value="1"/>
</dbReference>
<dbReference type="AlphaFoldDB" id="A0A1G7VEX6"/>